<gene>
    <name evidence="2" type="ORF">DXH78_03355</name>
</gene>
<sequence>MIRTTIFAAAAAALFALTAPGPAQAAMANPALGTSMPSATENVQYYGPRHYRGYYRHHHRPRYYGYRPYRSYGYSPGYRRCVTVWNGYRYVRRCRW</sequence>
<proteinExistence type="predicted"/>
<feature type="chain" id="PRO_5017026780" evidence="1">
    <location>
        <begin position="26"/>
        <end position="96"/>
    </location>
</feature>
<keyword evidence="3" id="KW-1185">Reference proteome</keyword>
<protein>
    <submittedName>
        <fullName evidence="2">Uncharacterized protein</fullName>
    </submittedName>
</protein>
<organism evidence="2 3">
    <name type="scientific">Undibacter mobilis</name>
    <dbReference type="NCBI Taxonomy" id="2292256"/>
    <lineage>
        <taxon>Bacteria</taxon>
        <taxon>Pseudomonadati</taxon>
        <taxon>Pseudomonadota</taxon>
        <taxon>Alphaproteobacteria</taxon>
        <taxon>Hyphomicrobiales</taxon>
        <taxon>Nitrobacteraceae</taxon>
        <taxon>Undibacter</taxon>
    </lineage>
</organism>
<name>A0A371B818_9BRAD</name>
<evidence type="ECO:0000313" key="2">
    <source>
        <dbReference type="EMBL" id="RDV03704.1"/>
    </source>
</evidence>
<dbReference type="RefSeq" id="WP_115515728.1">
    <property type="nucleotide sequence ID" value="NZ_QRGO01000001.1"/>
</dbReference>
<dbReference type="AlphaFoldDB" id="A0A371B818"/>
<dbReference type="Proteomes" id="UP000263993">
    <property type="component" value="Unassembled WGS sequence"/>
</dbReference>
<comment type="caution">
    <text evidence="2">The sequence shown here is derived from an EMBL/GenBank/DDBJ whole genome shotgun (WGS) entry which is preliminary data.</text>
</comment>
<keyword evidence="1" id="KW-0732">Signal</keyword>
<dbReference type="EMBL" id="QRGO01000001">
    <property type="protein sequence ID" value="RDV03704.1"/>
    <property type="molecule type" value="Genomic_DNA"/>
</dbReference>
<feature type="signal peptide" evidence="1">
    <location>
        <begin position="1"/>
        <end position="25"/>
    </location>
</feature>
<accession>A0A371B818</accession>
<evidence type="ECO:0000256" key="1">
    <source>
        <dbReference type="SAM" id="SignalP"/>
    </source>
</evidence>
<evidence type="ECO:0000313" key="3">
    <source>
        <dbReference type="Proteomes" id="UP000263993"/>
    </source>
</evidence>
<reference evidence="3" key="1">
    <citation type="submission" date="2018-08" db="EMBL/GenBank/DDBJ databases">
        <authorList>
            <person name="Kim S.-J."/>
            <person name="Jung G.-Y."/>
        </authorList>
    </citation>
    <scope>NUCLEOTIDE SEQUENCE [LARGE SCALE GENOMIC DNA]</scope>
    <source>
        <strain evidence="3">GY_H</strain>
    </source>
</reference>